<keyword evidence="3" id="KW-1185">Reference proteome</keyword>
<dbReference type="InterPro" id="IPR052264">
    <property type="entry name" value="UPF0175_domain"/>
</dbReference>
<dbReference type="EMBL" id="BLAY01000059">
    <property type="protein sequence ID" value="GET39130.1"/>
    <property type="molecule type" value="Genomic_DNA"/>
</dbReference>
<evidence type="ECO:0000313" key="2">
    <source>
        <dbReference type="EMBL" id="GET39130.1"/>
    </source>
</evidence>
<evidence type="ECO:0000256" key="1">
    <source>
        <dbReference type="ARBA" id="ARBA00005651"/>
    </source>
</evidence>
<dbReference type="PANTHER" id="PTHR37525:SF1">
    <property type="entry name" value="UPF0175 PROTEIN SSL1255"/>
    <property type="match status" value="1"/>
</dbReference>
<proteinExistence type="inferred from homology"/>
<dbReference type="RefSeq" id="WP_226584129.1">
    <property type="nucleotide sequence ID" value="NZ_BLAY01000059.1"/>
</dbReference>
<dbReference type="Pfam" id="PF03683">
    <property type="entry name" value="UPF0175"/>
    <property type="match status" value="1"/>
</dbReference>
<organism evidence="2 3">
    <name type="scientific">Microseira wollei NIES-4236</name>
    <dbReference type="NCBI Taxonomy" id="2530354"/>
    <lineage>
        <taxon>Bacteria</taxon>
        <taxon>Bacillati</taxon>
        <taxon>Cyanobacteriota</taxon>
        <taxon>Cyanophyceae</taxon>
        <taxon>Oscillatoriophycideae</taxon>
        <taxon>Aerosakkonematales</taxon>
        <taxon>Aerosakkonemataceae</taxon>
        <taxon>Microseira</taxon>
    </lineage>
</organism>
<sequence length="139" mass="15578">MITVSIEFPETVFDSLGQEPDDFVKEMRVVAAVKWYELGKISESKAAEISGLNLGDFIEVLSRYKVYTAQNKNEEITKTSIEAEPQTKLSLQQIAVLPLKERHKLLAASIALTAEDFLNDPELTEFSILDGEDWDPGND</sequence>
<dbReference type="InterPro" id="IPR005368">
    <property type="entry name" value="UPF0175"/>
</dbReference>
<comment type="caution">
    <text evidence="2">The sequence shown here is derived from an EMBL/GenBank/DDBJ whole genome shotgun (WGS) entry which is preliminary data.</text>
</comment>
<accession>A0AAV3XGA9</accession>
<dbReference type="PANTHER" id="PTHR37525">
    <property type="entry name" value="UPF0175 PROTEIN SSL1255"/>
    <property type="match status" value="1"/>
</dbReference>
<dbReference type="AlphaFoldDB" id="A0AAV3XGA9"/>
<name>A0AAV3XGA9_9CYAN</name>
<protein>
    <submittedName>
        <fullName evidence="2">Uncharacterized protein</fullName>
    </submittedName>
</protein>
<evidence type="ECO:0000313" key="3">
    <source>
        <dbReference type="Proteomes" id="UP001050975"/>
    </source>
</evidence>
<reference evidence="2" key="1">
    <citation type="submission" date="2019-10" db="EMBL/GenBank/DDBJ databases">
        <title>Draft genome sequece of Microseira wollei NIES-4236.</title>
        <authorList>
            <person name="Yamaguchi H."/>
            <person name="Suzuki S."/>
            <person name="Kawachi M."/>
        </authorList>
    </citation>
    <scope>NUCLEOTIDE SEQUENCE</scope>
    <source>
        <strain evidence="2">NIES-4236</strain>
    </source>
</reference>
<dbReference type="Proteomes" id="UP001050975">
    <property type="component" value="Unassembled WGS sequence"/>
</dbReference>
<gene>
    <name evidence="2" type="ORF">MiSe_38940</name>
</gene>
<comment type="similarity">
    <text evidence="1">Belongs to the UPF0175 family.</text>
</comment>